<dbReference type="FunFam" id="1.20.5.500:FF:000007">
    <property type="entry name" value="ATPase inhibitor, putative"/>
    <property type="match status" value="1"/>
</dbReference>
<keyword evidence="3" id="KW-0809">Transit peptide</keyword>
<evidence type="ECO:0000256" key="5">
    <source>
        <dbReference type="ARBA" id="ARBA00023128"/>
    </source>
</evidence>
<evidence type="ECO:0000256" key="7">
    <source>
        <dbReference type="SAM" id="MobiDB-lite"/>
    </source>
</evidence>
<gene>
    <name evidence="8" type="ORF">V1264_009098</name>
</gene>
<feature type="compositionally biased region" description="Basic and acidic residues" evidence="7">
    <location>
        <begin position="100"/>
        <end position="110"/>
    </location>
</feature>
<name>A0AAN9G2A7_9CAEN</name>
<evidence type="ECO:0000313" key="8">
    <source>
        <dbReference type="EMBL" id="KAK7091415.1"/>
    </source>
</evidence>
<dbReference type="AlphaFoldDB" id="A0AAN9G2A7"/>
<comment type="caution">
    <text evidence="8">The sequence shown here is derived from an EMBL/GenBank/DDBJ whole genome shotgun (WGS) entry which is preliminary data.</text>
</comment>
<evidence type="ECO:0000256" key="6">
    <source>
        <dbReference type="ARBA" id="ARBA00030036"/>
    </source>
</evidence>
<dbReference type="GO" id="GO:0042030">
    <property type="term" value="F:ATPase inhibitor activity"/>
    <property type="evidence" value="ECO:0007669"/>
    <property type="project" value="InterPro"/>
</dbReference>
<dbReference type="SUPFAM" id="SSF64602">
    <property type="entry name" value="F1 ATPase inhibitor, IF1, C-terminal domain"/>
    <property type="match status" value="1"/>
</dbReference>
<dbReference type="EMBL" id="JBAMIC010000022">
    <property type="protein sequence ID" value="KAK7091415.1"/>
    <property type="molecule type" value="Genomic_DNA"/>
</dbReference>
<organism evidence="8 9">
    <name type="scientific">Littorina saxatilis</name>
    <dbReference type="NCBI Taxonomy" id="31220"/>
    <lineage>
        <taxon>Eukaryota</taxon>
        <taxon>Metazoa</taxon>
        <taxon>Spiralia</taxon>
        <taxon>Lophotrochozoa</taxon>
        <taxon>Mollusca</taxon>
        <taxon>Gastropoda</taxon>
        <taxon>Caenogastropoda</taxon>
        <taxon>Littorinimorpha</taxon>
        <taxon>Littorinoidea</taxon>
        <taxon>Littorinidae</taxon>
        <taxon>Littorina</taxon>
    </lineage>
</organism>
<protein>
    <recommendedName>
        <fullName evidence="6">ATP synthase F1 subunit epsilon</fullName>
    </recommendedName>
</protein>
<evidence type="ECO:0000256" key="3">
    <source>
        <dbReference type="ARBA" id="ARBA00022946"/>
    </source>
</evidence>
<accession>A0AAN9G2A7</accession>
<keyword evidence="4" id="KW-0175">Coiled coil</keyword>
<dbReference type="Gene3D" id="1.20.5.500">
    <property type="entry name" value="Single helix bin"/>
    <property type="match status" value="1"/>
</dbReference>
<comment type="similarity">
    <text evidence="2">Belongs to the ATPase inhibitor family.</text>
</comment>
<keyword evidence="5" id="KW-0496">Mitochondrion</keyword>
<dbReference type="InterPro" id="IPR007648">
    <property type="entry name" value="ATPase_inhibitor_mt"/>
</dbReference>
<proteinExistence type="inferred from homology"/>
<dbReference type="PANTHER" id="PTHR48417:SF1">
    <property type="entry name" value="ATP SYNTHASE F1 SUBUNIT EPSILON"/>
    <property type="match status" value="1"/>
</dbReference>
<dbReference type="Pfam" id="PF04568">
    <property type="entry name" value="IATP"/>
    <property type="match status" value="1"/>
</dbReference>
<evidence type="ECO:0000313" key="9">
    <source>
        <dbReference type="Proteomes" id="UP001374579"/>
    </source>
</evidence>
<comment type="subcellular location">
    <subcellularLocation>
        <location evidence="1">Mitochondrion</location>
    </subcellularLocation>
</comment>
<reference evidence="8 9" key="1">
    <citation type="submission" date="2024-02" db="EMBL/GenBank/DDBJ databases">
        <title>Chromosome-scale genome assembly of the rough periwinkle Littorina saxatilis.</title>
        <authorList>
            <person name="De Jode A."/>
            <person name="Faria R."/>
            <person name="Formenti G."/>
            <person name="Sims Y."/>
            <person name="Smith T.P."/>
            <person name="Tracey A."/>
            <person name="Wood J.M.D."/>
            <person name="Zagrodzka Z.B."/>
            <person name="Johannesson K."/>
            <person name="Butlin R.K."/>
            <person name="Leder E.H."/>
        </authorList>
    </citation>
    <scope>NUCLEOTIDE SEQUENCE [LARGE SCALE GENOMIC DNA]</scope>
    <source>
        <strain evidence="8">Snail1</strain>
        <tissue evidence="8">Muscle</tissue>
    </source>
</reference>
<dbReference type="Proteomes" id="UP001374579">
    <property type="component" value="Unassembled WGS sequence"/>
</dbReference>
<evidence type="ECO:0000256" key="4">
    <source>
        <dbReference type="ARBA" id="ARBA00023054"/>
    </source>
</evidence>
<dbReference type="GO" id="GO:0005739">
    <property type="term" value="C:mitochondrion"/>
    <property type="evidence" value="ECO:0007669"/>
    <property type="project" value="UniProtKB-SubCell"/>
</dbReference>
<evidence type="ECO:0000256" key="2">
    <source>
        <dbReference type="ARBA" id="ARBA00010901"/>
    </source>
</evidence>
<dbReference type="PANTHER" id="PTHR48417">
    <property type="entry name" value="ATP SYNTHASE F1 SUBUNIT EPSILON"/>
    <property type="match status" value="1"/>
</dbReference>
<feature type="region of interest" description="Disordered" evidence="7">
    <location>
        <begin position="90"/>
        <end position="110"/>
    </location>
</feature>
<evidence type="ECO:0000256" key="1">
    <source>
        <dbReference type="ARBA" id="ARBA00004173"/>
    </source>
</evidence>
<keyword evidence="9" id="KW-1185">Reference proteome</keyword>
<sequence>MASRLPLTLRLAGVRFMSVGGEFGSGAGKGGGAGGAVREAGGAFGKMEAAHEELYFKKLQALQLQRIKEHLEEEVDHHEKAIREHQEAIERHKKKIQKLHHQEKDISDKD</sequence>